<dbReference type="EMBL" id="ML179154">
    <property type="protein sequence ID" value="THU97506.1"/>
    <property type="molecule type" value="Genomic_DNA"/>
</dbReference>
<protein>
    <submittedName>
        <fullName evidence="1">Uncharacterized protein</fullName>
    </submittedName>
</protein>
<evidence type="ECO:0000313" key="2">
    <source>
        <dbReference type="Proteomes" id="UP000297245"/>
    </source>
</evidence>
<name>A0A4S8M5I7_DENBC</name>
<organism evidence="1 2">
    <name type="scientific">Dendrothele bispora (strain CBS 962.96)</name>
    <dbReference type="NCBI Taxonomy" id="1314807"/>
    <lineage>
        <taxon>Eukaryota</taxon>
        <taxon>Fungi</taxon>
        <taxon>Dikarya</taxon>
        <taxon>Basidiomycota</taxon>
        <taxon>Agaricomycotina</taxon>
        <taxon>Agaricomycetes</taxon>
        <taxon>Agaricomycetidae</taxon>
        <taxon>Agaricales</taxon>
        <taxon>Agaricales incertae sedis</taxon>
        <taxon>Dendrothele</taxon>
    </lineage>
</organism>
<proteinExistence type="predicted"/>
<reference evidence="1 2" key="1">
    <citation type="journal article" date="2019" name="Nat. Ecol. Evol.">
        <title>Megaphylogeny resolves global patterns of mushroom evolution.</title>
        <authorList>
            <person name="Varga T."/>
            <person name="Krizsan K."/>
            <person name="Foldi C."/>
            <person name="Dima B."/>
            <person name="Sanchez-Garcia M."/>
            <person name="Sanchez-Ramirez S."/>
            <person name="Szollosi G.J."/>
            <person name="Szarkandi J.G."/>
            <person name="Papp V."/>
            <person name="Albert L."/>
            <person name="Andreopoulos W."/>
            <person name="Angelini C."/>
            <person name="Antonin V."/>
            <person name="Barry K.W."/>
            <person name="Bougher N.L."/>
            <person name="Buchanan P."/>
            <person name="Buyck B."/>
            <person name="Bense V."/>
            <person name="Catcheside P."/>
            <person name="Chovatia M."/>
            <person name="Cooper J."/>
            <person name="Damon W."/>
            <person name="Desjardin D."/>
            <person name="Finy P."/>
            <person name="Geml J."/>
            <person name="Haridas S."/>
            <person name="Hughes K."/>
            <person name="Justo A."/>
            <person name="Karasinski D."/>
            <person name="Kautmanova I."/>
            <person name="Kiss B."/>
            <person name="Kocsube S."/>
            <person name="Kotiranta H."/>
            <person name="LaButti K.M."/>
            <person name="Lechner B.E."/>
            <person name="Liimatainen K."/>
            <person name="Lipzen A."/>
            <person name="Lukacs Z."/>
            <person name="Mihaltcheva S."/>
            <person name="Morgado L.N."/>
            <person name="Niskanen T."/>
            <person name="Noordeloos M.E."/>
            <person name="Ohm R.A."/>
            <person name="Ortiz-Santana B."/>
            <person name="Ovrebo C."/>
            <person name="Racz N."/>
            <person name="Riley R."/>
            <person name="Savchenko A."/>
            <person name="Shiryaev A."/>
            <person name="Soop K."/>
            <person name="Spirin V."/>
            <person name="Szebenyi C."/>
            <person name="Tomsovsky M."/>
            <person name="Tulloss R.E."/>
            <person name="Uehling J."/>
            <person name="Grigoriev I.V."/>
            <person name="Vagvolgyi C."/>
            <person name="Papp T."/>
            <person name="Martin F.M."/>
            <person name="Miettinen O."/>
            <person name="Hibbett D.S."/>
            <person name="Nagy L.G."/>
        </authorList>
    </citation>
    <scope>NUCLEOTIDE SEQUENCE [LARGE SCALE GENOMIC DNA]</scope>
    <source>
        <strain evidence="1 2">CBS 962.96</strain>
    </source>
</reference>
<accession>A0A4S8M5I7</accession>
<evidence type="ECO:0000313" key="1">
    <source>
        <dbReference type="EMBL" id="THU97506.1"/>
    </source>
</evidence>
<keyword evidence="2" id="KW-1185">Reference proteome</keyword>
<sequence length="102" mass="11968">MYIRHPVSCASITSHILLLVLINAPISPLIARSPLFLLSDNALYALRCYHARCFLRRLTIHRTQKYLHIHSHLFTYNCLHLSFAFFYRLCNKNIDIEPSELL</sequence>
<dbReference type="AlphaFoldDB" id="A0A4S8M5I7"/>
<gene>
    <name evidence="1" type="ORF">K435DRAFT_63037</name>
</gene>
<dbReference type="Proteomes" id="UP000297245">
    <property type="component" value="Unassembled WGS sequence"/>
</dbReference>